<evidence type="ECO:0000313" key="2">
    <source>
        <dbReference type="EMBL" id="RBI66122.1"/>
    </source>
</evidence>
<geneLocation type="plasmid" evidence="1">
    <name>pBAA-803-A</name>
</geneLocation>
<sequence>MCKENWTALCSPDTSSLIVMLYIDFMIKDGRKSADMCKHNSIKLGAFKDRPVRTWTGCSPLNPIDTDF</sequence>
<dbReference type="OrthoDB" id="9842716at2"/>
<dbReference type="AlphaFoldDB" id="A0A365TK29"/>
<evidence type="ECO:0000313" key="3">
    <source>
        <dbReference type="Proteomes" id="UP000252204"/>
    </source>
</evidence>
<dbReference type="EMBL" id="AP019515">
    <property type="protein sequence ID" value="BBI65722.1"/>
    <property type="molecule type" value="Genomic_DNA"/>
</dbReference>
<evidence type="ECO:0000313" key="4">
    <source>
        <dbReference type="Proteomes" id="UP000320231"/>
    </source>
</evidence>
<organism evidence="2 3">
    <name type="scientific">Vreelandella sulfidaeris</name>
    <dbReference type="NCBI Taxonomy" id="115553"/>
    <lineage>
        <taxon>Bacteria</taxon>
        <taxon>Pseudomonadati</taxon>
        <taxon>Pseudomonadota</taxon>
        <taxon>Gammaproteobacteria</taxon>
        <taxon>Oceanospirillales</taxon>
        <taxon>Halomonadaceae</taxon>
        <taxon>Vreelandella</taxon>
    </lineage>
</organism>
<reference evidence="1 4" key="3">
    <citation type="journal article" date="2019" name="Microbiol. Resour. Announc.">
        <title>Complete Genome Sequence of Halomonas sulfidaeris Strain Esulfide1 Isolated from a Metal Sulfide Rock at a Depth of 2,200 Meters, Obtained Using Nanopore Sequencing.</title>
        <authorList>
            <person name="Saito M."/>
            <person name="Nishigata A."/>
            <person name="Galipon J."/>
            <person name="Arakawa K."/>
        </authorList>
    </citation>
    <scope>NUCLEOTIDE SEQUENCE [LARGE SCALE GENOMIC DNA]</scope>
    <source>
        <strain evidence="1 4">ATCC BAA-803</strain>
        <plasmid evidence="1">pBAA-803-A</plasmid>
        <plasmid evidence="4">pbaa-803-a dna</plasmid>
    </source>
</reference>
<geneLocation type="plasmid" evidence="4">
    <name>pbaa-803-a dna</name>
</geneLocation>
<keyword evidence="1" id="KW-0614">Plasmid</keyword>
<name>A0A365TK29_9GAMM</name>
<evidence type="ECO:0000313" key="1">
    <source>
        <dbReference type="EMBL" id="BBI65722.1"/>
    </source>
</evidence>
<gene>
    <name evidence="2" type="ORF">DQ400_15390</name>
    <name evidence="1" type="ORF">HSBAA_PA_3250</name>
</gene>
<dbReference type="Proteomes" id="UP000320231">
    <property type="component" value="Plasmid pBAA-803-A"/>
</dbReference>
<protein>
    <submittedName>
        <fullName evidence="2">Uncharacterized protein</fullName>
    </submittedName>
</protein>
<reference evidence="2" key="1">
    <citation type="submission" date="2018-06" db="EMBL/GenBank/DDBJ databases">
        <title>Whole genome sequencing of four bacterial strains from South Shetland trench revealing bio-synthetic gene clusters.</title>
        <authorList>
            <person name="Abdel-Mageed W.M."/>
            <person name="Lehri B."/>
            <person name="Jarmusch S.A."/>
            <person name="Miranda K."/>
            <person name="Goodfellow M."/>
            <person name="Jaspars M."/>
            <person name="Karlyshev A.V."/>
        </authorList>
    </citation>
    <scope>NUCLEOTIDE SEQUENCE [LARGE SCALE GENOMIC DNA]</scope>
    <source>
        <strain evidence="2">SST4</strain>
    </source>
</reference>
<dbReference type="Proteomes" id="UP000252204">
    <property type="component" value="Unassembled WGS sequence"/>
</dbReference>
<accession>A0A365TK29</accession>
<dbReference type="EMBL" id="QNTU01000011">
    <property type="protein sequence ID" value="RBI66122.1"/>
    <property type="molecule type" value="Genomic_DNA"/>
</dbReference>
<dbReference type="KEGG" id="hsr:HSBAA_PA_3250"/>
<keyword evidence="3" id="KW-1185">Reference proteome</keyword>
<proteinExistence type="predicted"/>
<reference evidence="3" key="2">
    <citation type="submission" date="2018-06" db="EMBL/GenBank/DDBJ databases">
        <title>Whole genome sequencing of four bacterial strains from South Shetland trench revealing bio-synthetic gene clusters.</title>
        <authorList>
            <person name="Abdel-Mageed W.M."/>
            <person name="Lehri B."/>
            <person name="Jarmusch S."/>
            <person name="Miranda K."/>
            <person name="Goodfellow M."/>
            <person name="Jaspars M."/>
            <person name="Karlyshev A.V."/>
        </authorList>
    </citation>
    <scope>NUCLEOTIDE SEQUENCE [LARGE SCALE GENOMIC DNA]</scope>
    <source>
        <strain evidence="3">SST4</strain>
    </source>
</reference>